<reference evidence="2 3" key="1">
    <citation type="submission" date="2018-10" db="EMBL/GenBank/DDBJ databases">
        <title>Draft genome sequence for the type isolate of Erwinia psidii, agent causal of bacterial blight in guava (Psidium guajava) and wilt and die-back of Eucalyptus spp.</title>
        <authorList>
            <person name="Hermenegildo P.S."/>
            <person name="Santos S.A."/>
            <person name="Guimaraes L.M.S."/>
            <person name="Vidigal P.M.P."/>
            <person name="Pereira I.C."/>
            <person name="Badel J.L."/>
            <person name="Alfenas-Zerbini P."/>
            <person name="Ferreira M.A.S.V."/>
            <person name="Alfenas A.C."/>
        </authorList>
    </citation>
    <scope>NUCLEOTIDE SEQUENCE [LARGE SCALE GENOMIC DNA]</scope>
    <source>
        <strain evidence="2 3">IBSBF 435</strain>
    </source>
</reference>
<comment type="caution">
    <text evidence="2">The sequence shown here is derived from an EMBL/GenBank/DDBJ whole genome shotgun (WGS) entry which is preliminary data.</text>
</comment>
<dbReference type="RefSeq" id="WP_124231200.1">
    <property type="nucleotide sequence ID" value="NZ_RHHM01000001.1"/>
</dbReference>
<feature type="transmembrane region" description="Helical" evidence="1">
    <location>
        <begin position="294"/>
        <end position="312"/>
    </location>
</feature>
<dbReference type="Proteomes" id="UP000279457">
    <property type="component" value="Unassembled WGS sequence"/>
</dbReference>
<dbReference type="EMBL" id="RHHM01000001">
    <property type="protein sequence ID" value="RQM39751.1"/>
    <property type="molecule type" value="Genomic_DNA"/>
</dbReference>
<feature type="transmembrane region" description="Helical" evidence="1">
    <location>
        <begin position="80"/>
        <end position="101"/>
    </location>
</feature>
<feature type="transmembrane region" description="Helical" evidence="1">
    <location>
        <begin position="319"/>
        <end position="341"/>
    </location>
</feature>
<evidence type="ECO:0000256" key="1">
    <source>
        <dbReference type="SAM" id="Phobius"/>
    </source>
</evidence>
<keyword evidence="3" id="KW-1185">Reference proteome</keyword>
<proteinExistence type="predicted"/>
<feature type="transmembrane region" description="Helical" evidence="1">
    <location>
        <begin position="113"/>
        <end position="142"/>
    </location>
</feature>
<gene>
    <name evidence="2" type="ORF">EB241_00050</name>
</gene>
<accession>A0A3N6SLL7</accession>
<dbReference type="AlphaFoldDB" id="A0A3N6SLL7"/>
<feature type="transmembrane region" description="Helical" evidence="1">
    <location>
        <begin position="248"/>
        <end position="266"/>
    </location>
</feature>
<dbReference type="OrthoDB" id="9126820at2"/>
<sequence length="751" mass="86109">MSQSIIHSDNKITDLKLFAIIFGVMFAYLHPAGFNGSTLQTLEQWMNMTNHMFQGTNDFLFSYGPLFWMTGGTVAQYSEFSYWISLVFMSLVASLFWFYLMRLCGYFSAWFPFVVVVFLYLYQIIIPTNFFMLTPLLLVAWYECVRKNVLNSRTVVLLAVVTGMLFYIRFVYGMTAMLSIGAYLFSKSVIDKKIKATCLFVLFSLLAYFVFGLSIFHHFHNIKDYAIVNSQLSFGNAVDMTFDNVLGGNVWLAIFVIFAVTNLFLIINYPAMVLTFNILLLVLVKLGFGRADHYPGYFVLPVSVMVMVTCFHHQKWWRGVFAITICSLIYISSVPIVAGFLPPVPFYTHENFLVSPEDRAAEKYHDYLLPNDVTQLIGAKSVDVYPYNNEFLLANKLNYRHRPLFQNFMTLTPRLDKMNQAFFESEDKPDFVLWHASTFCQGQTCNSFEGFDRKYALNEDPLTSTAVMLNYHVVKHFYVNNKPVMLLQRNTDTRFFQPPVEDNHRATFGQWITIPYSADSLVKIFPVFKLTAFARFKNTFYRGDALYVHYLMANGEEKQYRLNILNSVSGVVASPHLYSFPFHGERVRKIKFTVSSDNYFAKDFSYAWDNIPLKGINIEPSVGERLSHIEYEGEATKNLCTGVIDSAKVSTENGEPEVSIQGWLALTATGLSSPDRVFIRGTDARGEEYFITTQTVTRGDVADSFKNNALQNSGYKSWFSLPATTGDNVLSLVALKDKKLYRCDNINYHYH</sequence>
<protein>
    <submittedName>
        <fullName evidence="2">Uncharacterized protein</fullName>
    </submittedName>
</protein>
<keyword evidence="1" id="KW-1133">Transmembrane helix</keyword>
<name>A0A3N6SLL7_9GAMM</name>
<keyword evidence="1" id="KW-0472">Membrane</keyword>
<feature type="transmembrane region" description="Helical" evidence="1">
    <location>
        <begin position="197"/>
        <end position="216"/>
    </location>
</feature>
<feature type="transmembrane region" description="Helical" evidence="1">
    <location>
        <begin position="271"/>
        <end position="288"/>
    </location>
</feature>
<evidence type="ECO:0000313" key="2">
    <source>
        <dbReference type="EMBL" id="RQM39751.1"/>
    </source>
</evidence>
<keyword evidence="1" id="KW-0812">Transmembrane</keyword>
<feature type="transmembrane region" description="Helical" evidence="1">
    <location>
        <begin position="154"/>
        <end position="185"/>
    </location>
</feature>
<evidence type="ECO:0000313" key="3">
    <source>
        <dbReference type="Proteomes" id="UP000279457"/>
    </source>
</evidence>
<feature type="transmembrane region" description="Helical" evidence="1">
    <location>
        <begin position="12"/>
        <end position="29"/>
    </location>
</feature>
<organism evidence="2 3">
    <name type="scientific">Erwinia psidii</name>
    <dbReference type="NCBI Taxonomy" id="69224"/>
    <lineage>
        <taxon>Bacteria</taxon>
        <taxon>Pseudomonadati</taxon>
        <taxon>Pseudomonadota</taxon>
        <taxon>Gammaproteobacteria</taxon>
        <taxon>Enterobacterales</taxon>
        <taxon>Erwiniaceae</taxon>
        <taxon>Erwinia</taxon>
    </lineage>
</organism>